<feature type="region of interest" description="Disordered" evidence="7">
    <location>
        <begin position="725"/>
        <end position="756"/>
    </location>
</feature>
<keyword evidence="4" id="KW-0238">DNA-binding</keyword>
<accession>A0AAN6ZET4</accession>
<dbReference type="Gene3D" id="4.10.240.10">
    <property type="entry name" value="Zn(2)-C6 fungal-type DNA-binding domain"/>
    <property type="match status" value="2"/>
</dbReference>
<evidence type="ECO:0000256" key="3">
    <source>
        <dbReference type="ARBA" id="ARBA00023015"/>
    </source>
</evidence>
<dbReference type="PANTHER" id="PTHR47540">
    <property type="entry name" value="THIAMINE REPRESSIBLE GENES REGULATORY PROTEIN THI5"/>
    <property type="match status" value="1"/>
</dbReference>
<dbReference type="PROSITE" id="PS00463">
    <property type="entry name" value="ZN2_CY6_FUNGAL_1"/>
    <property type="match status" value="1"/>
</dbReference>
<dbReference type="SMART" id="SM00066">
    <property type="entry name" value="GAL4"/>
    <property type="match status" value="2"/>
</dbReference>
<evidence type="ECO:0000256" key="2">
    <source>
        <dbReference type="ARBA" id="ARBA00022723"/>
    </source>
</evidence>
<dbReference type="CDD" id="cd12148">
    <property type="entry name" value="fungal_TF_MHR"/>
    <property type="match status" value="1"/>
</dbReference>
<dbReference type="PROSITE" id="PS50048">
    <property type="entry name" value="ZN2_CY6_FUNGAL_2"/>
    <property type="match status" value="2"/>
</dbReference>
<evidence type="ECO:0000256" key="7">
    <source>
        <dbReference type="SAM" id="MobiDB-lite"/>
    </source>
</evidence>
<dbReference type="AlphaFoldDB" id="A0AAN6ZET4"/>
<feature type="domain" description="Zn(2)-C6 fungal-type" evidence="8">
    <location>
        <begin position="76"/>
        <end position="105"/>
    </location>
</feature>
<protein>
    <recommendedName>
        <fullName evidence="8">Zn(2)-C6 fungal-type domain-containing protein</fullName>
    </recommendedName>
</protein>
<dbReference type="InterPro" id="IPR001138">
    <property type="entry name" value="Zn2Cys6_DnaBD"/>
</dbReference>
<evidence type="ECO:0000256" key="6">
    <source>
        <dbReference type="ARBA" id="ARBA00023242"/>
    </source>
</evidence>
<dbReference type="Proteomes" id="UP001304895">
    <property type="component" value="Unassembled WGS sequence"/>
</dbReference>
<dbReference type="InterPro" id="IPR036864">
    <property type="entry name" value="Zn2-C6_fun-type_DNA-bd_sf"/>
</dbReference>
<dbReference type="EMBL" id="MU853405">
    <property type="protein sequence ID" value="KAK4135727.1"/>
    <property type="molecule type" value="Genomic_DNA"/>
</dbReference>
<dbReference type="SUPFAM" id="SSF57701">
    <property type="entry name" value="Zn2/Cys6 DNA-binding domain"/>
    <property type="match status" value="2"/>
</dbReference>
<dbReference type="Pfam" id="PF04082">
    <property type="entry name" value="Fungal_trans"/>
    <property type="match status" value="1"/>
</dbReference>
<dbReference type="PANTHER" id="PTHR47540:SF2">
    <property type="entry name" value="ZN(II)2CYS6 TRANSCRIPTION FACTOR (EUROFUNG)"/>
    <property type="match status" value="1"/>
</dbReference>
<evidence type="ECO:0000256" key="4">
    <source>
        <dbReference type="ARBA" id="ARBA00023125"/>
    </source>
</evidence>
<dbReference type="SMART" id="SM00906">
    <property type="entry name" value="Fungal_trans"/>
    <property type="match status" value="1"/>
</dbReference>
<dbReference type="GO" id="GO:0043565">
    <property type="term" value="F:sequence-specific DNA binding"/>
    <property type="evidence" value="ECO:0007669"/>
    <property type="project" value="TreeGrafter"/>
</dbReference>
<evidence type="ECO:0000313" key="10">
    <source>
        <dbReference type="Proteomes" id="UP001304895"/>
    </source>
</evidence>
<feature type="region of interest" description="Disordered" evidence="7">
    <location>
        <begin position="114"/>
        <end position="137"/>
    </location>
</feature>
<feature type="compositionally biased region" description="Polar residues" evidence="7">
    <location>
        <begin position="1"/>
        <end position="15"/>
    </location>
</feature>
<keyword evidence="5" id="KW-0804">Transcription</keyword>
<feature type="region of interest" description="Disordered" evidence="7">
    <location>
        <begin position="1"/>
        <end position="75"/>
    </location>
</feature>
<organism evidence="9 10">
    <name type="scientific">Trichocladium antarcticum</name>
    <dbReference type="NCBI Taxonomy" id="1450529"/>
    <lineage>
        <taxon>Eukaryota</taxon>
        <taxon>Fungi</taxon>
        <taxon>Dikarya</taxon>
        <taxon>Ascomycota</taxon>
        <taxon>Pezizomycotina</taxon>
        <taxon>Sordariomycetes</taxon>
        <taxon>Sordariomycetidae</taxon>
        <taxon>Sordariales</taxon>
        <taxon>Chaetomiaceae</taxon>
        <taxon>Trichocladium</taxon>
    </lineage>
</organism>
<feature type="domain" description="Zn(2)-C6 fungal-type" evidence="8">
    <location>
        <begin position="151"/>
        <end position="180"/>
    </location>
</feature>
<dbReference type="GO" id="GO:0006351">
    <property type="term" value="P:DNA-templated transcription"/>
    <property type="evidence" value="ECO:0007669"/>
    <property type="project" value="InterPro"/>
</dbReference>
<reference evidence="9" key="2">
    <citation type="submission" date="2023-05" db="EMBL/GenBank/DDBJ databases">
        <authorList>
            <consortium name="Lawrence Berkeley National Laboratory"/>
            <person name="Steindorff A."/>
            <person name="Hensen N."/>
            <person name="Bonometti L."/>
            <person name="Westerberg I."/>
            <person name="Brannstrom I.O."/>
            <person name="Guillou S."/>
            <person name="Cros-Aarteil S."/>
            <person name="Calhoun S."/>
            <person name="Haridas S."/>
            <person name="Kuo A."/>
            <person name="Mondo S."/>
            <person name="Pangilinan J."/>
            <person name="Riley R."/>
            <person name="Labutti K."/>
            <person name="Andreopoulos B."/>
            <person name="Lipzen A."/>
            <person name="Chen C."/>
            <person name="Yanf M."/>
            <person name="Daum C."/>
            <person name="Ng V."/>
            <person name="Clum A."/>
            <person name="Ohm R."/>
            <person name="Martin F."/>
            <person name="Silar P."/>
            <person name="Natvig D."/>
            <person name="Lalanne C."/>
            <person name="Gautier V."/>
            <person name="Ament-Velasquez S.L."/>
            <person name="Kruys A."/>
            <person name="Hutchinson M.I."/>
            <person name="Powell A.J."/>
            <person name="Barry K."/>
            <person name="Miller A.N."/>
            <person name="Grigoriev I.V."/>
            <person name="Debuchy R."/>
            <person name="Gladieux P."/>
            <person name="Thoren M.H."/>
            <person name="Johannesson H."/>
        </authorList>
    </citation>
    <scope>NUCLEOTIDE SEQUENCE</scope>
    <source>
        <strain evidence="9">CBS 123565</strain>
    </source>
</reference>
<dbReference type="InterPro" id="IPR051711">
    <property type="entry name" value="Stress_Response_Reg"/>
</dbReference>
<dbReference type="Pfam" id="PF00172">
    <property type="entry name" value="Zn_clus"/>
    <property type="match status" value="1"/>
</dbReference>
<reference evidence="9" key="1">
    <citation type="journal article" date="2023" name="Mol. Phylogenet. Evol.">
        <title>Genome-scale phylogeny and comparative genomics of the fungal order Sordariales.</title>
        <authorList>
            <person name="Hensen N."/>
            <person name="Bonometti L."/>
            <person name="Westerberg I."/>
            <person name="Brannstrom I.O."/>
            <person name="Guillou S."/>
            <person name="Cros-Aarteil S."/>
            <person name="Calhoun S."/>
            <person name="Haridas S."/>
            <person name="Kuo A."/>
            <person name="Mondo S."/>
            <person name="Pangilinan J."/>
            <person name="Riley R."/>
            <person name="LaButti K."/>
            <person name="Andreopoulos B."/>
            <person name="Lipzen A."/>
            <person name="Chen C."/>
            <person name="Yan M."/>
            <person name="Daum C."/>
            <person name="Ng V."/>
            <person name="Clum A."/>
            <person name="Steindorff A."/>
            <person name="Ohm R.A."/>
            <person name="Martin F."/>
            <person name="Silar P."/>
            <person name="Natvig D.O."/>
            <person name="Lalanne C."/>
            <person name="Gautier V."/>
            <person name="Ament-Velasquez S.L."/>
            <person name="Kruys A."/>
            <person name="Hutchinson M.I."/>
            <person name="Powell A.J."/>
            <person name="Barry K."/>
            <person name="Miller A.N."/>
            <person name="Grigoriev I.V."/>
            <person name="Debuchy R."/>
            <person name="Gladieux P."/>
            <person name="Hiltunen Thoren M."/>
            <person name="Johannesson H."/>
        </authorList>
    </citation>
    <scope>NUCLEOTIDE SEQUENCE</scope>
    <source>
        <strain evidence="9">CBS 123565</strain>
    </source>
</reference>
<comment type="subcellular location">
    <subcellularLocation>
        <location evidence="1">Nucleus</location>
    </subcellularLocation>
</comment>
<keyword evidence="10" id="KW-1185">Reference proteome</keyword>
<comment type="caution">
    <text evidence="9">The sequence shown here is derived from an EMBL/GenBank/DDBJ whole genome shotgun (WGS) entry which is preliminary data.</text>
</comment>
<gene>
    <name evidence="9" type="ORF">BT67DRAFT_448672</name>
</gene>
<dbReference type="GO" id="GO:0000981">
    <property type="term" value="F:DNA-binding transcription factor activity, RNA polymerase II-specific"/>
    <property type="evidence" value="ECO:0007669"/>
    <property type="project" value="InterPro"/>
</dbReference>
<keyword evidence="6" id="KW-0539">Nucleus</keyword>
<dbReference type="GO" id="GO:0008270">
    <property type="term" value="F:zinc ion binding"/>
    <property type="evidence" value="ECO:0007669"/>
    <property type="project" value="InterPro"/>
</dbReference>
<evidence type="ECO:0000313" key="9">
    <source>
        <dbReference type="EMBL" id="KAK4135727.1"/>
    </source>
</evidence>
<dbReference type="InterPro" id="IPR007219">
    <property type="entry name" value="XnlR_reg_dom"/>
</dbReference>
<keyword evidence="2" id="KW-0479">Metal-binding</keyword>
<name>A0AAN6ZET4_9PEZI</name>
<evidence type="ECO:0000259" key="8">
    <source>
        <dbReference type="PROSITE" id="PS50048"/>
    </source>
</evidence>
<dbReference type="GO" id="GO:0045944">
    <property type="term" value="P:positive regulation of transcription by RNA polymerase II"/>
    <property type="evidence" value="ECO:0007669"/>
    <property type="project" value="TreeGrafter"/>
</dbReference>
<proteinExistence type="predicted"/>
<dbReference type="CDD" id="cd00067">
    <property type="entry name" value="GAL4"/>
    <property type="match status" value="2"/>
</dbReference>
<evidence type="ECO:0000256" key="5">
    <source>
        <dbReference type="ARBA" id="ARBA00023163"/>
    </source>
</evidence>
<keyword evidence="3" id="KW-0805">Transcription regulation</keyword>
<sequence length="826" mass="92804">MSSSFMGEQFASPSDTGHDEESDWEGSATPGPAAARNPVPNTAPARAADKGKRAASSPPNTSDTPRREKVPRISRSCDQCHRASRKCSGFKPCYSCTCRGESCTYDRPYTRGVARTPPPPPENDNGEARNWAEPTDKHGKEYRDQAWALRSCDHCRKHRLRCGGKKPCDGCFRNRIECTYKMRTPDNGGPTEAMSYQAMGDSDSADPSRDIAPLQFSFRYAAEDTPPLVFLHKAWRRVARALEKASGPPPPNPAPDQLVLMAGDQPLDTSRPLAFPVVLVKWWEMQERFSIGWTETFHFIHRLTTKAWTDVVYKNSSARAPVDYSIGPAKASIAILTMAIGSLFWDLPLRPLKKEMVWSWLYTLSNGDQLFQMTIRLADAEPGPPTVESVQARLLQTLYLLCTCRLGQAWYIFGNVVSMITALGLHRRRGGNRGLGPEIVLHPEYAKVQCERRTFWSAYVLDKQMALMSGRPSYFNLDIIDQDLPDCVNDEDMGPSGPFRPHPGDCYMEALVEQAKLSKIMERVMREVYVLDNTSEDERLERAWRLGTAVDEWKANLPFLMGRIKLSLLNHTYRRQATLLQLAHWHAQILVYRPFLTAAYPSEREKKRIADLAIRNCVDAARALLAVTVNLAREQSGRDKIHFHTILYAHHATYCAAAVVFVLPHFRERQRLLLGGSHRYKPEFDVRLSELAQRAIKALTDDTNQYSPARRWAVILEELRDEAARQVPEAPRGTAHGSEAGEEGVSNPTSPDEQRPEDAIAAHWEASMIRGNRGDNDAPSAEPVPVIIPRHWDKWNTTDWLDLDSAAFGPISAFAEGDLPLAPPNP</sequence>
<dbReference type="GO" id="GO:0005634">
    <property type="term" value="C:nucleus"/>
    <property type="evidence" value="ECO:0007669"/>
    <property type="project" value="UniProtKB-SubCell"/>
</dbReference>
<evidence type="ECO:0000256" key="1">
    <source>
        <dbReference type="ARBA" id="ARBA00004123"/>
    </source>
</evidence>